<proteinExistence type="predicted"/>
<dbReference type="Gene3D" id="1.25.40.10">
    <property type="entry name" value="Tetratricopeptide repeat domain"/>
    <property type="match status" value="5"/>
</dbReference>
<feature type="repeat" description="PPR" evidence="2">
    <location>
        <begin position="329"/>
        <end position="363"/>
    </location>
</feature>
<feature type="repeat" description="PPR" evidence="2">
    <location>
        <begin position="645"/>
        <end position="679"/>
    </location>
</feature>
<dbReference type="AlphaFoldDB" id="A0A7S1IQ40"/>
<sequence>MRYLALPMLWPSDSHSSMQALLVLGATTLVVLLMGFTLAQAWQRPCSLFLSPVGPAFAFRPVGSAGLQLALAVPQPRYPRELPQGLAAHAVQGSWDPARFPAVPLPAPAPKLEGVPSAQADWDPEWELDASLAELDPPGSARAGPSAPLNQAKPWARPKASSQAPSAWDPPAPSVGPAVTRALPFSPQGDQGGKGADWLRTCALLERPGLNAQTMARVLDDSRCDLLDCRRLIRELGLNRKHGAVKAVLAYLQRAGLQPDKAYLTDLIQSFSHRKDWHMALTLFKAMQELGIEPDSQAYRMLISALDGNNQCKRAVKSFDTMDDAAGIRPEIYGAVIGVCIRGGYLDEAIRLYEDMLHLGPTPNVILFNMLINACGKKGMWKRALQVLEEMQKCGVRPDIITYSALIHAVGRAGEWRKALEVFEAMRAAGLTPNAHTYSSLISAFRRAGQFERAPELHAQMKASGLEPTVVTYSALISVWQRTGQWDKALQTFDSMIKDGIAPDMIAYTALLSAQQKEGYSVKAEQLLQERGAVPSKVQKHLEEEYRRMEASRQKDKGTEADQPLTDDELQSASIDPKLQALIDDRDNESKSQRAEKLWIAMRAAGVQPSVVTYNTMISVYHRTGEWQKARAMYKHMVQKGLEPDQTTFNSLICAFGRGGQFSHAIHTFHEMQQAGFTPNVVTFSALINVCDKTENWEAALKVLERMMELGLRPNVITYTTLITSSGRAGQSQYAERVFNDMKLAGVKPNVVTYSAMISICGKQRQWKRALELLQEMPDNNVAPNVYVYSAAIIACTRGGQWEEALHVWEQMQASGVPANSVTYYGVTAACHMGEQYRMILNLADRMRAEGVVPDAMTANRIRNAYNYQGGI</sequence>
<protein>
    <recommendedName>
        <fullName evidence="4">Pentatricopeptide repeat-containing protein-mitochondrial domain-containing protein</fullName>
    </recommendedName>
</protein>
<feature type="repeat" description="PPR" evidence="2">
    <location>
        <begin position="680"/>
        <end position="714"/>
    </location>
</feature>
<evidence type="ECO:0000256" key="3">
    <source>
        <dbReference type="SAM" id="MobiDB-lite"/>
    </source>
</evidence>
<feature type="repeat" description="PPR" evidence="2">
    <location>
        <begin position="610"/>
        <end position="644"/>
    </location>
</feature>
<feature type="repeat" description="PPR" evidence="2">
    <location>
        <begin position="750"/>
        <end position="784"/>
    </location>
</feature>
<dbReference type="InterPro" id="IPR057027">
    <property type="entry name" value="TPR_mt"/>
</dbReference>
<dbReference type="Pfam" id="PF13812">
    <property type="entry name" value="PPR_3"/>
    <property type="match status" value="3"/>
</dbReference>
<dbReference type="InterPro" id="IPR002885">
    <property type="entry name" value="PPR_rpt"/>
</dbReference>
<dbReference type="InterPro" id="IPR051240">
    <property type="entry name" value="Mito_RNA-Proc/Resp"/>
</dbReference>
<feature type="domain" description="Pentatricopeptide repeat-containing protein-mitochondrial" evidence="4">
    <location>
        <begin position="247"/>
        <end position="355"/>
    </location>
</feature>
<dbReference type="SUPFAM" id="SSF48452">
    <property type="entry name" value="TPR-like"/>
    <property type="match status" value="2"/>
</dbReference>
<keyword evidence="1" id="KW-0677">Repeat</keyword>
<feature type="compositionally biased region" description="Low complexity" evidence="3">
    <location>
        <begin position="137"/>
        <end position="148"/>
    </location>
</feature>
<accession>A0A7S1IQ40</accession>
<evidence type="ECO:0000256" key="1">
    <source>
        <dbReference type="ARBA" id="ARBA00022737"/>
    </source>
</evidence>
<name>A0A7S1IQ40_9EUGL</name>
<dbReference type="PANTHER" id="PTHR47933">
    <property type="entry name" value="PENTATRICOPEPTIDE REPEAT-CONTAINING PROTEIN 1, MITOCHONDRIAL"/>
    <property type="match status" value="1"/>
</dbReference>
<dbReference type="GO" id="GO:0003729">
    <property type="term" value="F:mRNA binding"/>
    <property type="evidence" value="ECO:0007669"/>
    <property type="project" value="TreeGrafter"/>
</dbReference>
<evidence type="ECO:0000256" key="2">
    <source>
        <dbReference type="PROSITE-ProRule" id="PRU00708"/>
    </source>
</evidence>
<feature type="region of interest" description="Disordered" evidence="3">
    <location>
        <begin position="545"/>
        <end position="571"/>
    </location>
</feature>
<dbReference type="PROSITE" id="PS51375">
    <property type="entry name" value="PPR"/>
    <property type="match status" value="12"/>
</dbReference>
<feature type="repeat" description="PPR" evidence="2">
    <location>
        <begin position="715"/>
        <end position="749"/>
    </location>
</feature>
<feature type="repeat" description="PPR" evidence="2">
    <location>
        <begin position="260"/>
        <end position="294"/>
    </location>
</feature>
<feature type="repeat" description="PPR" evidence="2">
    <location>
        <begin position="469"/>
        <end position="503"/>
    </location>
</feature>
<gene>
    <name evidence="5" type="ORF">EGYM00392_LOCUS30599</name>
</gene>
<dbReference type="NCBIfam" id="TIGR00756">
    <property type="entry name" value="PPR"/>
    <property type="match status" value="12"/>
</dbReference>
<dbReference type="InterPro" id="IPR011990">
    <property type="entry name" value="TPR-like_helical_dom_sf"/>
</dbReference>
<feature type="repeat" description="PPR" evidence="2">
    <location>
        <begin position="785"/>
        <end position="819"/>
    </location>
</feature>
<evidence type="ECO:0000313" key="5">
    <source>
        <dbReference type="EMBL" id="CAD9019485.1"/>
    </source>
</evidence>
<feature type="compositionally biased region" description="Basic and acidic residues" evidence="3">
    <location>
        <begin position="545"/>
        <end position="560"/>
    </location>
</feature>
<organism evidence="5">
    <name type="scientific">Eutreptiella gymnastica</name>
    <dbReference type="NCBI Taxonomy" id="73025"/>
    <lineage>
        <taxon>Eukaryota</taxon>
        <taxon>Discoba</taxon>
        <taxon>Euglenozoa</taxon>
        <taxon>Euglenida</taxon>
        <taxon>Spirocuta</taxon>
        <taxon>Euglenophyceae</taxon>
        <taxon>Eutreptiales</taxon>
        <taxon>Eutreptiaceae</taxon>
        <taxon>Eutreptiella</taxon>
    </lineage>
</organism>
<evidence type="ECO:0000259" key="4">
    <source>
        <dbReference type="Pfam" id="PF23276"/>
    </source>
</evidence>
<dbReference type="Pfam" id="PF23276">
    <property type="entry name" value="TPR_24"/>
    <property type="match status" value="1"/>
</dbReference>
<dbReference type="Pfam" id="PF13041">
    <property type="entry name" value="PPR_2"/>
    <property type="match status" value="2"/>
</dbReference>
<feature type="repeat" description="PPR" evidence="2">
    <location>
        <begin position="434"/>
        <end position="468"/>
    </location>
</feature>
<dbReference type="EMBL" id="HBGA01082149">
    <property type="protein sequence ID" value="CAD9019485.1"/>
    <property type="molecule type" value="Transcribed_RNA"/>
</dbReference>
<dbReference type="PANTHER" id="PTHR47933:SF11">
    <property type="entry name" value="PENTATRICOPEPTIDE REPEAT-CONTAINING PROTEIN 2"/>
    <property type="match status" value="1"/>
</dbReference>
<feature type="repeat" description="PPR" evidence="2">
    <location>
        <begin position="399"/>
        <end position="433"/>
    </location>
</feature>
<feature type="region of interest" description="Disordered" evidence="3">
    <location>
        <begin position="135"/>
        <end position="192"/>
    </location>
</feature>
<feature type="repeat" description="PPR" evidence="2">
    <location>
        <begin position="364"/>
        <end position="398"/>
    </location>
</feature>
<reference evidence="5" key="1">
    <citation type="submission" date="2021-01" db="EMBL/GenBank/DDBJ databases">
        <authorList>
            <person name="Corre E."/>
            <person name="Pelletier E."/>
            <person name="Niang G."/>
            <person name="Scheremetjew M."/>
            <person name="Finn R."/>
            <person name="Kale V."/>
            <person name="Holt S."/>
            <person name="Cochrane G."/>
            <person name="Meng A."/>
            <person name="Brown T."/>
            <person name="Cohen L."/>
        </authorList>
    </citation>
    <scope>NUCLEOTIDE SEQUENCE</scope>
    <source>
        <strain evidence="5">NIES-381</strain>
    </source>
</reference>